<name>Q0U2K0_PHANO</name>
<dbReference type="Proteomes" id="UP000001055">
    <property type="component" value="Unassembled WGS sequence"/>
</dbReference>
<evidence type="ECO:0000313" key="2">
    <source>
        <dbReference type="Proteomes" id="UP000001055"/>
    </source>
</evidence>
<sequence>MSGTVHFLPSNTESLRDLSFLTVVGTQTPSLLSNANGGEIACIQGLSKVACYNAQLA</sequence>
<dbReference type="KEGG" id="pno:SNOG_14033"/>
<protein>
    <submittedName>
        <fullName evidence="1">Uncharacterized protein</fullName>
    </submittedName>
</protein>
<organism evidence="1 2">
    <name type="scientific">Phaeosphaeria nodorum (strain SN15 / ATCC MYA-4574 / FGSC 10173)</name>
    <name type="common">Glume blotch fungus</name>
    <name type="synonym">Parastagonospora nodorum</name>
    <dbReference type="NCBI Taxonomy" id="321614"/>
    <lineage>
        <taxon>Eukaryota</taxon>
        <taxon>Fungi</taxon>
        <taxon>Dikarya</taxon>
        <taxon>Ascomycota</taxon>
        <taxon>Pezizomycotina</taxon>
        <taxon>Dothideomycetes</taxon>
        <taxon>Pleosporomycetidae</taxon>
        <taxon>Pleosporales</taxon>
        <taxon>Pleosporineae</taxon>
        <taxon>Phaeosphaeriaceae</taxon>
        <taxon>Parastagonospora</taxon>
    </lineage>
</organism>
<dbReference type="EMBL" id="CH445353">
    <property type="protein sequence ID" value="EAT78658.1"/>
    <property type="molecule type" value="Genomic_DNA"/>
</dbReference>
<evidence type="ECO:0000313" key="1">
    <source>
        <dbReference type="EMBL" id="EAT78658.1"/>
    </source>
</evidence>
<gene>
    <name evidence="1" type="ORF">SNOG_14033</name>
</gene>
<dbReference type="InParanoid" id="Q0U2K0"/>
<reference evidence="2" key="1">
    <citation type="journal article" date="2007" name="Plant Cell">
        <title>Dothideomycete-plant interactions illuminated by genome sequencing and EST analysis of the wheat pathogen Stagonospora nodorum.</title>
        <authorList>
            <person name="Hane J.K."/>
            <person name="Lowe R.G."/>
            <person name="Solomon P.S."/>
            <person name="Tan K.C."/>
            <person name="Schoch C.L."/>
            <person name="Spatafora J.W."/>
            <person name="Crous P.W."/>
            <person name="Kodira C."/>
            <person name="Birren B.W."/>
            <person name="Galagan J.E."/>
            <person name="Torriani S.F."/>
            <person name="McDonald B.A."/>
            <person name="Oliver R.P."/>
        </authorList>
    </citation>
    <scope>NUCLEOTIDE SEQUENCE [LARGE SCALE GENOMIC DNA]</scope>
    <source>
        <strain evidence="2">SN15 / ATCC MYA-4574 / FGSC 10173</strain>
    </source>
</reference>
<dbReference type="GeneID" id="5981155"/>
<accession>Q0U2K0</accession>
<proteinExistence type="predicted"/>
<dbReference type="AlphaFoldDB" id="Q0U2K0"/>
<dbReference type="RefSeq" id="XP_001804232.1">
    <property type="nucleotide sequence ID" value="XM_001804180.1"/>
</dbReference>